<gene>
    <name evidence="2" type="ORF">DCAF_LOCUS4474</name>
</gene>
<keyword evidence="3" id="KW-1185">Reference proteome</keyword>
<evidence type="ECO:0000256" key="1">
    <source>
        <dbReference type="SAM" id="MobiDB-lite"/>
    </source>
</evidence>
<feature type="region of interest" description="Disordered" evidence="1">
    <location>
        <begin position="96"/>
        <end position="117"/>
    </location>
</feature>
<feature type="compositionally biased region" description="Pro residues" evidence="1">
    <location>
        <begin position="36"/>
        <end position="45"/>
    </location>
</feature>
<dbReference type="PANTHER" id="PTHR36340:SF1">
    <property type="entry name" value="NAD(P)H DEHYDROGENASE SUBUNIT CRR3, CHLOROPLASTIC-RELATED"/>
    <property type="match status" value="1"/>
</dbReference>
<dbReference type="PANTHER" id="PTHR36340">
    <property type="entry name" value="NAD(P)H DEHYDROGENASE SUBUNIT CRR3, CHLOROPLASTIC-RELATED"/>
    <property type="match status" value="1"/>
</dbReference>
<comment type="caution">
    <text evidence="2">The sequence shown here is derived from an EMBL/GenBank/DDBJ whole genome shotgun (WGS) entry which is preliminary data.</text>
</comment>
<reference evidence="2 3" key="1">
    <citation type="submission" date="2024-01" db="EMBL/GenBank/DDBJ databases">
        <authorList>
            <person name="Waweru B."/>
        </authorList>
    </citation>
    <scope>NUCLEOTIDE SEQUENCE [LARGE SCALE GENOMIC DNA]</scope>
</reference>
<feature type="compositionally biased region" description="Polar residues" evidence="1">
    <location>
        <begin position="50"/>
        <end position="60"/>
    </location>
</feature>
<dbReference type="AlphaFoldDB" id="A0AAV1R2M4"/>
<dbReference type="GO" id="GO:0009773">
    <property type="term" value="P:photosynthetic electron transport in photosystem I"/>
    <property type="evidence" value="ECO:0007669"/>
    <property type="project" value="InterPro"/>
</dbReference>
<proteinExistence type="predicted"/>
<dbReference type="InterPro" id="IPR038931">
    <property type="entry name" value="CRR3"/>
</dbReference>
<dbReference type="GO" id="GO:0010598">
    <property type="term" value="C:NAD(P)H dehydrogenase complex (plastoquinone)"/>
    <property type="evidence" value="ECO:0007669"/>
    <property type="project" value="InterPro"/>
</dbReference>
<feature type="region of interest" description="Disordered" evidence="1">
    <location>
        <begin position="22"/>
        <end position="61"/>
    </location>
</feature>
<dbReference type="Proteomes" id="UP001314170">
    <property type="component" value="Unassembled WGS sequence"/>
</dbReference>
<evidence type="ECO:0000313" key="3">
    <source>
        <dbReference type="Proteomes" id="UP001314170"/>
    </source>
</evidence>
<feature type="compositionally biased region" description="Polar residues" evidence="1">
    <location>
        <begin position="22"/>
        <end position="35"/>
    </location>
</feature>
<protein>
    <submittedName>
        <fullName evidence="2">Uncharacterized protein</fullName>
    </submittedName>
</protein>
<dbReference type="GO" id="GO:0009535">
    <property type="term" value="C:chloroplast thylakoid membrane"/>
    <property type="evidence" value="ECO:0007669"/>
    <property type="project" value="InterPro"/>
</dbReference>
<organism evidence="2 3">
    <name type="scientific">Dovyalis caffra</name>
    <dbReference type="NCBI Taxonomy" id="77055"/>
    <lineage>
        <taxon>Eukaryota</taxon>
        <taxon>Viridiplantae</taxon>
        <taxon>Streptophyta</taxon>
        <taxon>Embryophyta</taxon>
        <taxon>Tracheophyta</taxon>
        <taxon>Spermatophyta</taxon>
        <taxon>Magnoliopsida</taxon>
        <taxon>eudicotyledons</taxon>
        <taxon>Gunneridae</taxon>
        <taxon>Pentapetalae</taxon>
        <taxon>rosids</taxon>
        <taxon>fabids</taxon>
        <taxon>Malpighiales</taxon>
        <taxon>Salicaceae</taxon>
        <taxon>Flacourtieae</taxon>
        <taxon>Dovyalis</taxon>
    </lineage>
</organism>
<sequence length="286" mass="31668">MGIACLSFHSITKTLVVSASIPTNTNSPSPQSNTDPKPPPVPVPVPTKTASTGPKSTTTLPLPRKKRVQNRLQQQLNLMHIERVIGAGSYRDYEKPIDQDKKKKEKKSGFMEEGPVEKKLRETGEWVITKTDGEFRSNELASMVFDSGLGCDPGPQAGPSTNTRSLNDGRHIYAIDTVSKQKTTLKLALNITNTLADKKGGGKKIETSFAKRKRRQSIEEREKFYGHTAINNETLYSHYSKAASLSETPQIVLPNLYNTRRSARVQSSFQIRLYSSGSNTFAKNSL</sequence>
<evidence type="ECO:0000313" key="2">
    <source>
        <dbReference type="EMBL" id="CAK7326770.1"/>
    </source>
</evidence>
<accession>A0AAV1R2M4</accession>
<name>A0AAV1R2M4_9ROSI</name>
<dbReference type="EMBL" id="CAWUPB010000851">
    <property type="protein sequence ID" value="CAK7326770.1"/>
    <property type="molecule type" value="Genomic_DNA"/>
</dbReference>